<dbReference type="PANTHER" id="PTHR47628:SF1">
    <property type="entry name" value="ALIPHATIC AMIDASE EXPRESSION-REGULATING PROTEIN"/>
    <property type="match status" value="1"/>
</dbReference>
<evidence type="ECO:0000259" key="3">
    <source>
        <dbReference type="Pfam" id="PF13458"/>
    </source>
</evidence>
<evidence type="ECO:0000313" key="4">
    <source>
        <dbReference type="EMBL" id="KGF17903.1"/>
    </source>
</evidence>
<dbReference type="CDD" id="cd06358">
    <property type="entry name" value="PBP1_NHase"/>
    <property type="match status" value="1"/>
</dbReference>
<evidence type="ECO:0000313" key="5">
    <source>
        <dbReference type="Proteomes" id="UP000029548"/>
    </source>
</evidence>
<keyword evidence="2" id="KW-0732">Signal</keyword>
<comment type="caution">
    <text evidence="4">The sequence shown here is derived from an EMBL/GenBank/DDBJ whole genome shotgun (WGS) entry which is preliminary data.</text>
</comment>
<dbReference type="SUPFAM" id="SSF53822">
    <property type="entry name" value="Periplasmic binding protein-like I"/>
    <property type="match status" value="1"/>
</dbReference>
<accession>A0A095Y6N0</accession>
<sequence length="346" mass="37308">MLVPLQGPGGIFGPSCVAASEYAKEELNAHSGIGGRRVELAYIDAGQSAEAVVAEIAALVAGNRIDALTGWHISSLRKRLVPVVRDRIPYLYTSLSEGDSRTTGVYLLGEDPEQQVFPALAWMRGHLGLRKWHVVGANYIWPLRSLQKIAMAANDLGLQIVGKTFVEMGEGGSPLLPRAVSSSGCDAALILLVGQDAVEFNRNFAALGLHHTIARFSPLMEENMLLASGAEATENLYSSASYFRTLTSQPAMDFLSRYMATQGETAPALNNMAQSCYQGIMTLAELTSHSRGFGIASFERAVETIELNGPRGRVRFRDNQALQTVHLARADGLDFDVLATLGPDLS</sequence>
<proteinExistence type="inferred from homology"/>
<name>A0A095Y6N0_9CORY</name>
<evidence type="ECO:0000256" key="1">
    <source>
        <dbReference type="ARBA" id="ARBA00010062"/>
    </source>
</evidence>
<dbReference type="EMBL" id="JRNE01000032">
    <property type="protein sequence ID" value="KGF17903.1"/>
    <property type="molecule type" value="Genomic_DNA"/>
</dbReference>
<protein>
    <submittedName>
        <fullName evidence="4">Regulatory protein</fullName>
    </submittedName>
</protein>
<evidence type="ECO:0000256" key="2">
    <source>
        <dbReference type="ARBA" id="ARBA00022729"/>
    </source>
</evidence>
<feature type="domain" description="Leucine-binding protein" evidence="3">
    <location>
        <begin position="1"/>
        <end position="331"/>
    </location>
</feature>
<dbReference type="Proteomes" id="UP000029548">
    <property type="component" value="Unassembled WGS sequence"/>
</dbReference>
<organism evidence="4 5">
    <name type="scientific">Corynebacterium freneyi DNF00450</name>
    <dbReference type="NCBI Taxonomy" id="1287475"/>
    <lineage>
        <taxon>Bacteria</taxon>
        <taxon>Bacillati</taxon>
        <taxon>Actinomycetota</taxon>
        <taxon>Actinomycetes</taxon>
        <taxon>Mycobacteriales</taxon>
        <taxon>Corynebacteriaceae</taxon>
        <taxon>Corynebacterium</taxon>
    </lineage>
</organism>
<dbReference type="AlphaFoldDB" id="A0A095Y6N0"/>
<dbReference type="eggNOG" id="COG0683">
    <property type="taxonomic scope" value="Bacteria"/>
</dbReference>
<dbReference type="InterPro" id="IPR028081">
    <property type="entry name" value="Leu-bd"/>
</dbReference>
<reference evidence="4 5" key="1">
    <citation type="submission" date="2014-07" db="EMBL/GenBank/DDBJ databases">
        <authorList>
            <person name="McCorrison J."/>
            <person name="Sanka R."/>
            <person name="Torralba M."/>
            <person name="Gillis M."/>
            <person name="Haft D.H."/>
            <person name="Methe B."/>
            <person name="Sutton G."/>
            <person name="Nelson K.E."/>
        </authorList>
    </citation>
    <scope>NUCLEOTIDE SEQUENCE [LARGE SCALE GENOMIC DNA]</scope>
    <source>
        <strain evidence="4 5">DNF00450</strain>
    </source>
</reference>
<dbReference type="Gene3D" id="3.40.50.2300">
    <property type="match status" value="2"/>
</dbReference>
<comment type="similarity">
    <text evidence="1">Belongs to the leucine-binding protein family.</text>
</comment>
<gene>
    <name evidence="4" type="ORF">HMPREF1650_03040</name>
</gene>
<dbReference type="Pfam" id="PF13458">
    <property type="entry name" value="Peripla_BP_6"/>
    <property type="match status" value="1"/>
</dbReference>
<dbReference type="PANTHER" id="PTHR47628">
    <property type="match status" value="1"/>
</dbReference>
<dbReference type="InterPro" id="IPR028082">
    <property type="entry name" value="Peripla_BP_I"/>
</dbReference>